<evidence type="ECO:0000313" key="9">
    <source>
        <dbReference type="EMBL" id="CAJ0567181.1"/>
    </source>
</evidence>
<feature type="transmembrane region" description="Helical" evidence="8">
    <location>
        <begin position="329"/>
        <end position="347"/>
    </location>
</feature>
<feature type="transmembrane region" description="Helical" evidence="8">
    <location>
        <begin position="408"/>
        <end position="430"/>
    </location>
</feature>
<evidence type="ECO:0000313" key="10">
    <source>
        <dbReference type="Proteomes" id="UP001177023"/>
    </source>
</evidence>
<feature type="transmembrane region" description="Helical" evidence="8">
    <location>
        <begin position="359"/>
        <end position="379"/>
    </location>
</feature>
<feature type="transmembrane region" description="Helical" evidence="8">
    <location>
        <begin position="289"/>
        <end position="309"/>
    </location>
</feature>
<dbReference type="SUPFAM" id="SSF161070">
    <property type="entry name" value="SNF-like"/>
    <property type="match status" value="1"/>
</dbReference>
<evidence type="ECO:0000256" key="6">
    <source>
        <dbReference type="ARBA" id="ARBA00023136"/>
    </source>
</evidence>
<protein>
    <submittedName>
        <fullName evidence="9">Uncharacterized protein</fullName>
    </submittedName>
</protein>
<feature type="transmembrane region" description="Helical" evidence="8">
    <location>
        <begin position="191"/>
        <end position="215"/>
    </location>
</feature>
<dbReference type="EMBL" id="CATQJA010001417">
    <property type="protein sequence ID" value="CAJ0567181.1"/>
    <property type="molecule type" value="Genomic_DNA"/>
</dbReference>
<accession>A0AA36CF30</accession>
<dbReference type="Proteomes" id="UP001177023">
    <property type="component" value="Unassembled WGS sequence"/>
</dbReference>
<feature type="transmembrane region" description="Helical" evidence="8">
    <location>
        <begin position="112"/>
        <end position="130"/>
    </location>
</feature>
<feature type="transmembrane region" description="Helical" evidence="8">
    <location>
        <begin position="137"/>
        <end position="160"/>
    </location>
</feature>
<feature type="region of interest" description="Disordered" evidence="7">
    <location>
        <begin position="1"/>
        <end position="36"/>
    </location>
</feature>
<evidence type="ECO:0000256" key="2">
    <source>
        <dbReference type="ARBA" id="ARBA00022448"/>
    </source>
</evidence>
<evidence type="ECO:0000256" key="8">
    <source>
        <dbReference type="SAM" id="Phobius"/>
    </source>
</evidence>
<keyword evidence="4" id="KW-0769">Symport</keyword>
<dbReference type="AlphaFoldDB" id="A0AA36CF30"/>
<comment type="caution">
    <text evidence="9">The sequence shown here is derived from an EMBL/GenBank/DDBJ whole genome shotgun (WGS) entry which is preliminary data.</text>
</comment>
<dbReference type="InterPro" id="IPR000175">
    <property type="entry name" value="Na/ntran_symport"/>
</dbReference>
<name>A0AA36CF30_9BILA</name>
<keyword evidence="2" id="KW-0813">Transport</keyword>
<reference evidence="9" key="1">
    <citation type="submission" date="2023-06" db="EMBL/GenBank/DDBJ databases">
        <authorList>
            <person name="Delattre M."/>
        </authorList>
    </citation>
    <scope>NUCLEOTIDE SEQUENCE</scope>
    <source>
        <strain evidence="9">AF72</strain>
    </source>
</reference>
<keyword evidence="5 8" id="KW-1133">Transmembrane helix</keyword>
<feature type="compositionally biased region" description="Polar residues" evidence="7">
    <location>
        <begin position="1"/>
        <end position="11"/>
    </location>
</feature>
<evidence type="ECO:0000256" key="4">
    <source>
        <dbReference type="ARBA" id="ARBA00022847"/>
    </source>
</evidence>
<proteinExistence type="predicted"/>
<evidence type="ECO:0000256" key="7">
    <source>
        <dbReference type="SAM" id="MobiDB-lite"/>
    </source>
</evidence>
<evidence type="ECO:0000256" key="3">
    <source>
        <dbReference type="ARBA" id="ARBA00022692"/>
    </source>
</evidence>
<keyword evidence="3 8" id="KW-0812">Transmembrane</keyword>
<feature type="transmembrane region" description="Helical" evidence="8">
    <location>
        <begin position="222"/>
        <end position="243"/>
    </location>
</feature>
<sequence length="482" mass="54524">MSTEGSQPTPTSEDDQQPGAARAAATHPAPPARHISLNSNEPLVKLVSAIERVCISYLNDKNCAPSTEYYRGACRKMVHGFVDFEMVSLPTIEFLKKNLTNYSEDPLHSIDFNWSMFAIAIVASVLVSALMLTHIRIIACVAMVLQGLALMLLVLLTQLARSGLPEQWNKQQHGSHFDIRSPERLLKIDTWRYALIMCLRSQALGQGVIPAIGVYAPSRRNILKWIIMAALGDLLSSLIYTYYFDGLLIMFSERTIEMVSPHDFLKDDISMLFGLPMQSLSYYGEPKYVRIHALLICVLMFNSLISIAISQHQFLRSFFPFERRAFNGLLTAGCLIITSIPFLYANFEVAVKIYLSSRLQLAVVGVMLTAVMMIACYGMEQCWFDHTRLMEPLTRSSQKWRKLCRRLLGLYQHAVPVASFLIIASVFQFGGDGPQFDLLMFASIASFIIFPGWYLYMGWWNELMTVQPGLPSYKLLRVPLIR</sequence>
<feature type="transmembrane region" description="Helical" evidence="8">
    <location>
        <begin position="436"/>
        <end position="456"/>
    </location>
</feature>
<evidence type="ECO:0000256" key="1">
    <source>
        <dbReference type="ARBA" id="ARBA00004141"/>
    </source>
</evidence>
<dbReference type="PROSITE" id="PS50267">
    <property type="entry name" value="NA_NEUROTRAN_SYMP_3"/>
    <property type="match status" value="1"/>
</dbReference>
<organism evidence="9 10">
    <name type="scientific">Mesorhabditis spiculigera</name>
    <dbReference type="NCBI Taxonomy" id="96644"/>
    <lineage>
        <taxon>Eukaryota</taxon>
        <taxon>Metazoa</taxon>
        <taxon>Ecdysozoa</taxon>
        <taxon>Nematoda</taxon>
        <taxon>Chromadorea</taxon>
        <taxon>Rhabditida</taxon>
        <taxon>Rhabditina</taxon>
        <taxon>Rhabditomorpha</taxon>
        <taxon>Rhabditoidea</taxon>
        <taxon>Rhabditidae</taxon>
        <taxon>Mesorhabditinae</taxon>
        <taxon>Mesorhabditis</taxon>
    </lineage>
</organism>
<dbReference type="GO" id="GO:0015293">
    <property type="term" value="F:symporter activity"/>
    <property type="evidence" value="ECO:0007669"/>
    <property type="project" value="UniProtKB-KW"/>
</dbReference>
<comment type="subcellular location">
    <subcellularLocation>
        <location evidence="1">Membrane</location>
        <topology evidence="1">Multi-pass membrane protein</topology>
    </subcellularLocation>
</comment>
<dbReference type="GO" id="GO:0016020">
    <property type="term" value="C:membrane"/>
    <property type="evidence" value="ECO:0007669"/>
    <property type="project" value="UniProtKB-SubCell"/>
</dbReference>
<keyword evidence="6 8" id="KW-0472">Membrane</keyword>
<dbReference type="InterPro" id="IPR037272">
    <property type="entry name" value="SNS_sf"/>
</dbReference>
<evidence type="ECO:0000256" key="5">
    <source>
        <dbReference type="ARBA" id="ARBA00022989"/>
    </source>
</evidence>
<gene>
    <name evidence="9" type="ORF">MSPICULIGERA_LOCUS5742</name>
</gene>
<keyword evidence="10" id="KW-1185">Reference proteome</keyword>
<feature type="non-terminal residue" evidence="9">
    <location>
        <position position="482"/>
    </location>
</feature>